<gene>
    <name evidence="3" type="ORF">ACFOX0_32435</name>
</gene>
<proteinExistence type="predicted"/>
<sequence length="785" mass="79289">MLRRFVPILLTAVVVVTGVAALVVRPAPGTPDGKVDYVVLAGVPGLRWDDISPTGTPNLWRMAEQGSIGSLSVRSARQPTCPVDGWLTLGAGNYARRGTSPVTGACPAPKVPVEQPDGIGANLPDQRNVVLDNSDKMPWGAMPGALAESVRCTVAVGTGAAVAAARPFGRVDRYEPTLPADPRDLLASCVLSIVDLGTVAGDDPVGRAAAARRADAALARVLAARPDRSLVMVAGLADTDQTSRLHVAVADGPGWERGWLTSASTGRDGYVQLIDLAPTALAALGRPAPQRLFAGKAAIAVHGRPADLPAAIAGPADADREAGAQRRVARFFFGLLAALQLLLAVAVVPLLRRARPPAGPTGRQVPRRVVATVEVLLIAAALAIPSALVADAVPWWRGGHAGLYFAAVAAVVLGLATAAVRLSRRYATTLGPMAMASGLAALIVGADVLTGARLQLNGVAGYSALEGGRFAGLGTVGLGVFIAGILLTAACLAQLVRRQWRPAVIVVLGGIGVAMVGSPYLGADPVGAVALTAGVSIAAALSTGGWLTLGRLAWASLAGLTVTIGFAVIDLRRPAPERGSLGRFLSAVGDGTSGLTVHRSGAANLQALTGSSLTVLALVGAVLVWFALLQPWGGLKRLFGIYPAVRAGMAGIVVASLIGGLLAGSALNVAGAAAALAVPLAALAALRVLDHAADRTQPAPPARPDGPPAERAGRTGPADRAPDGADRHPAAPGPPTDGPIPAAGPPVVDTDSVEAMTDRSAAQVADARAGGGVTVESRGSRDHFA</sequence>
<feature type="compositionally biased region" description="Basic and acidic residues" evidence="1">
    <location>
        <begin position="720"/>
        <end position="729"/>
    </location>
</feature>
<feature type="transmembrane region" description="Helical" evidence="2">
    <location>
        <begin position="476"/>
        <end position="496"/>
    </location>
</feature>
<feature type="region of interest" description="Disordered" evidence="1">
    <location>
        <begin position="695"/>
        <end position="785"/>
    </location>
</feature>
<feature type="transmembrane region" description="Helical" evidence="2">
    <location>
        <begin position="402"/>
        <end position="422"/>
    </location>
</feature>
<evidence type="ECO:0000313" key="4">
    <source>
        <dbReference type="Proteomes" id="UP001595868"/>
    </source>
</evidence>
<keyword evidence="2" id="KW-0472">Membrane</keyword>
<evidence type="ECO:0000256" key="2">
    <source>
        <dbReference type="SAM" id="Phobius"/>
    </source>
</evidence>
<dbReference type="SUPFAM" id="SSF53649">
    <property type="entry name" value="Alkaline phosphatase-like"/>
    <property type="match status" value="1"/>
</dbReference>
<name>A0ABV8KWN5_9ACTN</name>
<keyword evidence="4" id="KW-1185">Reference proteome</keyword>
<feature type="transmembrane region" description="Helical" evidence="2">
    <location>
        <begin position="434"/>
        <end position="456"/>
    </location>
</feature>
<dbReference type="RefSeq" id="WP_377553186.1">
    <property type="nucleotide sequence ID" value="NZ_JBHSBN010000048.1"/>
</dbReference>
<evidence type="ECO:0000313" key="3">
    <source>
        <dbReference type="EMBL" id="MFC4110614.1"/>
    </source>
</evidence>
<organism evidence="3 4">
    <name type="scientific">Micromonospora zhanjiangensis</name>
    <dbReference type="NCBI Taxonomy" id="1522057"/>
    <lineage>
        <taxon>Bacteria</taxon>
        <taxon>Bacillati</taxon>
        <taxon>Actinomycetota</taxon>
        <taxon>Actinomycetes</taxon>
        <taxon>Micromonosporales</taxon>
        <taxon>Micromonosporaceae</taxon>
        <taxon>Micromonospora</taxon>
    </lineage>
</organism>
<feature type="transmembrane region" description="Helical" evidence="2">
    <location>
        <begin position="528"/>
        <end position="547"/>
    </location>
</feature>
<feature type="transmembrane region" description="Helical" evidence="2">
    <location>
        <begin position="607"/>
        <end position="629"/>
    </location>
</feature>
<reference evidence="4" key="1">
    <citation type="journal article" date="2019" name="Int. J. Syst. Evol. Microbiol.">
        <title>The Global Catalogue of Microorganisms (GCM) 10K type strain sequencing project: providing services to taxonomists for standard genome sequencing and annotation.</title>
        <authorList>
            <consortium name="The Broad Institute Genomics Platform"/>
            <consortium name="The Broad Institute Genome Sequencing Center for Infectious Disease"/>
            <person name="Wu L."/>
            <person name="Ma J."/>
        </authorList>
    </citation>
    <scope>NUCLEOTIDE SEQUENCE [LARGE SCALE GENOMIC DNA]</scope>
    <source>
        <strain evidence="4">2902at01</strain>
    </source>
</reference>
<feature type="compositionally biased region" description="Pro residues" evidence="1">
    <location>
        <begin position="698"/>
        <end position="707"/>
    </location>
</feature>
<dbReference type="EMBL" id="JBHSBN010000048">
    <property type="protein sequence ID" value="MFC4110614.1"/>
    <property type="molecule type" value="Genomic_DNA"/>
</dbReference>
<feature type="transmembrane region" description="Helical" evidence="2">
    <location>
        <begin position="331"/>
        <end position="351"/>
    </location>
</feature>
<feature type="transmembrane region" description="Helical" evidence="2">
    <location>
        <begin position="669"/>
        <end position="689"/>
    </location>
</feature>
<keyword evidence="2" id="KW-1133">Transmembrane helix</keyword>
<feature type="transmembrane region" description="Helical" evidence="2">
    <location>
        <begin position="641"/>
        <end position="663"/>
    </location>
</feature>
<comment type="caution">
    <text evidence="3">The sequence shown here is derived from an EMBL/GenBank/DDBJ whole genome shotgun (WGS) entry which is preliminary data.</text>
</comment>
<accession>A0ABV8KWN5</accession>
<dbReference type="Proteomes" id="UP001595868">
    <property type="component" value="Unassembled WGS sequence"/>
</dbReference>
<evidence type="ECO:0000256" key="1">
    <source>
        <dbReference type="SAM" id="MobiDB-lite"/>
    </source>
</evidence>
<feature type="transmembrane region" description="Helical" evidence="2">
    <location>
        <begin position="503"/>
        <end position="522"/>
    </location>
</feature>
<feature type="transmembrane region" description="Helical" evidence="2">
    <location>
        <begin position="552"/>
        <end position="569"/>
    </location>
</feature>
<keyword evidence="2" id="KW-0812">Transmembrane</keyword>
<dbReference type="InterPro" id="IPR017850">
    <property type="entry name" value="Alkaline_phosphatase_core_sf"/>
</dbReference>
<feature type="compositionally biased region" description="Pro residues" evidence="1">
    <location>
        <begin position="731"/>
        <end position="744"/>
    </location>
</feature>
<feature type="transmembrane region" description="Helical" evidence="2">
    <location>
        <begin position="371"/>
        <end position="390"/>
    </location>
</feature>
<protein>
    <submittedName>
        <fullName evidence="3">Uncharacterized protein</fullName>
    </submittedName>
</protein>